<organism evidence="6 7">
    <name type="scientific">Plectosphaerella plurivora</name>
    <dbReference type="NCBI Taxonomy" id="936078"/>
    <lineage>
        <taxon>Eukaryota</taxon>
        <taxon>Fungi</taxon>
        <taxon>Dikarya</taxon>
        <taxon>Ascomycota</taxon>
        <taxon>Pezizomycotina</taxon>
        <taxon>Sordariomycetes</taxon>
        <taxon>Hypocreomycetidae</taxon>
        <taxon>Glomerellales</taxon>
        <taxon>Plectosphaerellaceae</taxon>
        <taxon>Plectosphaerella</taxon>
    </lineage>
</organism>
<keyword evidence="3" id="KW-0812">Transmembrane</keyword>
<feature type="transmembrane region" description="Helical" evidence="3">
    <location>
        <begin position="856"/>
        <end position="873"/>
    </location>
</feature>
<sequence>MDPVSAAGFASSIITFIDFSYKIVQGSITLYSSANGVSAENAAIGTIVDDLRNVTDVIAQPPTPETDSPHWRELRKLAADCNGVSKELADVLENMKRKEGNKAWRSLEAAWKSMRKSKEIAAIEELQRQLDELKKGDAAHFDKTIDELTEIRRTISDLGTKVLAEAGQSMQVSSIEDRESADLGDLRAELALVVQSLEAIPRRTPADLLVLNRLYFGTLYARVDNIHDAEFGTFSWFLKNDEESNVDKSPEEQEDHDEVPQADGETIDEELNVDKRSLDQRELDKALETRKGFQNWLVSGSGVFHISGKAGSGKSTLMKLLGHDPEMRHRLDTWADDKKLVFASFYFWISGDAQQSSLEGLYRSLLFETLSRCPDLAKTAFPEFWREAQTYHAERSAWHQSPFRLPELRQAMKNLIHYPGHQRYRFFFFIDGLDEFQGDSNDHWELAQLLRQWTESPDVKLCVSSRPHQEFLDVFDPQQRLHLHELTRHDIRCFVSESLSKERGDHVDGVFLDEAITRITKDAQGVFLWARLVVRALLEGIRRHESPRKMKQRISQTPGDLQALFRRLIDGIASRDRQTSDQMLYIAATYPRVETLVLSWLEDLADPTFPFGSRLLRQSEEQCSRRLRAAEAQIKSLSGGLLEVQNFSVQGWPEYHQTAVFFHRTARDFLLQPDIRMAMKHRLGECFDPNEVYQRLYVAELMSTEYKSISGCLHSLRWGNLFQRKLLPQTLDAIEAELDNHTKNSFFTKARFCSWSGSAISYSIVADMPASAGNNFSLLHMLVSDGHYHCEGVDMLRKAPGIYRQQEGLCLLFSACLGFWARWSRDQTCRLVKEIHLEGERLDRSVCMRLSNPERFVFVPGWLAFLYCFGYIWRQNKKADRSVSWNVLEIVLSTLPHLDIRWEMAWTGVEEGEVE</sequence>
<feature type="domain" description="Nephrocystin 3-like N-terminal" evidence="4">
    <location>
        <begin position="290"/>
        <end position="466"/>
    </location>
</feature>
<protein>
    <recommendedName>
        <fullName evidence="8">NACHT domain-containing protein</fullName>
    </recommendedName>
</protein>
<gene>
    <name evidence="6" type="ORF">F5X68DRAFT_147085</name>
</gene>
<dbReference type="InterPro" id="IPR056884">
    <property type="entry name" value="NPHP3-like_N"/>
</dbReference>
<dbReference type="InterPro" id="IPR056693">
    <property type="entry name" value="DUF7791"/>
</dbReference>
<dbReference type="Gene3D" id="3.40.50.300">
    <property type="entry name" value="P-loop containing nucleotide triphosphate hydrolases"/>
    <property type="match status" value="1"/>
</dbReference>
<evidence type="ECO:0000256" key="1">
    <source>
        <dbReference type="ARBA" id="ARBA00022737"/>
    </source>
</evidence>
<evidence type="ECO:0000259" key="4">
    <source>
        <dbReference type="Pfam" id="PF24883"/>
    </source>
</evidence>
<proteinExistence type="predicted"/>
<keyword evidence="7" id="KW-1185">Reference proteome</keyword>
<evidence type="ECO:0000313" key="7">
    <source>
        <dbReference type="Proteomes" id="UP000770015"/>
    </source>
</evidence>
<feature type="non-terminal residue" evidence="6">
    <location>
        <position position="915"/>
    </location>
</feature>
<accession>A0A9P9ACE5</accession>
<dbReference type="Pfam" id="PF25053">
    <property type="entry name" value="DUF7791"/>
    <property type="match status" value="1"/>
</dbReference>
<evidence type="ECO:0000313" key="6">
    <source>
        <dbReference type="EMBL" id="KAH6695310.1"/>
    </source>
</evidence>
<keyword evidence="1" id="KW-0677">Repeat</keyword>
<evidence type="ECO:0000256" key="2">
    <source>
        <dbReference type="SAM" id="MobiDB-lite"/>
    </source>
</evidence>
<feature type="domain" description="DUF7791" evidence="5">
    <location>
        <begin position="589"/>
        <end position="705"/>
    </location>
</feature>
<dbReference type="PANTHER" id="PTHR10039:SF5">
    <property type="entry name" value="NACHT DOMAIN-CONTAINING PROTEIN"/>
    <property type="match status" value="1"/>
</dbReference>
<evidence type="ECO:0000259" key="5">
    <source>
        <dbReference type="Pfam" id="PF25053"/>
    </source>
</evidence>
<dbReference type="OrthoDB" id="443402at2759"/>
<comment type="caution">
    <text evidence="6">The sequence shown here is derived from an EMBL/GenBank/DDBJ whole genome shotgun (WGS) entry which is preliminary data.</text>
</comment>
<name>A0A9P9ACE5_9PEZI</name>
<dbReference type="SUPFAM" id="SSF52540">
    <property type="entry name" value="P-loop containing nucleoside triphosphate hydrolases"/>
    <property type="match status" value="1"/>
</dbReference>
<dbReference type="Proteomes" id="UP000770015">
    <property type="component" value="Unassembled WGS sequence"/>
</dbReference>
<dbReference type="AlphaFoldDB" id="A0A9P9ACE5"/>
<evidence type="ECO:0008006" key="8">
    <source>
        <dbReference type="Google" id="ProtNLM"/>
    </source>
</evidence>
<dbReference type="InterPro" id="IPR027417">
    <property type="entry name" value="P-loop_NTPase"/>
</dbReference>
<dbReference type="EMBL" id="JAGSXJ010000002">
    <property type="protein sequence ID" value="KAH6695310.1"/>
    <property type="molecule type" value="Genomic_DNA"/>
</dbReference>
<reference evidence="6" key="1">
    <citation type="journal article" date="2021" name="Nat. Commun.">
        <title>Genetic determinants of endophytism in the Arabidopsis root mycobiome.</title>
        <authorList>
            <person name="Mesny F."/>
            <person name="Miyauchi S."/>
            <person name="Thiergart T."/>
            <person name="Pickel B."/>
            <person name="Atanasova L."/>
            <person name="Karlsson M."/>
            <person name="Huettel B."/>
            <person name="Barry K.W."/>
            <person name="Haridas S."/>
            <person name="Chen C."/>
            <person name="Bauer D."/>
            <person name="Andreopoulos W."/>
            <person name="Pangilinan J."/>
            <person name="LaButti K."/>
            <person name="Riley R."/>
            <person name="Lipzen A."/>
            <person name="Clum A."/>
            <person name="Drula E."/>
            <person name="Henrissat B."/>
            <person name="Kohler A."/>
            <person name="Grigoriev I.V."/>
            <person name="Martin F.M."/>
            <person name="Hacquard S."/>
        </authorList>
    </citation>
    <scope>NUCLEOTIDE SEQUENCE</scope>
    <source>
        <strain evidence="6">MPI-SDFR-AT-0117</strain>
    </source>
</reference>
<keyword evidence="3" id="KW-0472">Membrane</keyword>
<feature type="region of interest" description="Disordered" evidence="2">
    <location>
        <begin position="244"/>
        <end position="265"/>
    </location>
</feature>
<dbReference type="Pfam" id="PF24883">
    <property type="entry name" value="NPHP3_N"/>
    <property type="match status" value="1"/>
</dbReference>
<dbReference type="PANTHER" id="PTHR10039">
    <property type="entry name" value="AMELOGENIN"/>
    <property type="match status" value="1"/>
</dbReference>
<keyword evidence="3" id="KW-1133">Transmembrane helix</keyword>
<evidence type="ECO:0000256" key="3">
    <source>
        <dbReference type="SAM" id="Phobius"/>
    </source>
</evidence>